<comment type="caution">
    <text evidence="7">The sequence shown here is derived from an EMBL/GenBank/DDBJ whole genome shotgun (WGS) entry which is preliminary data.</text>
</comment>
<evidence type="ECO:0000259" key="6">
    <source>
        <dbReference type="PROSITE" id="PS50893"/>
    </source>
</evidence>
<comment type="similarity">
    <text evidence="1">Belongs to the ABC transporter superfamily.</text>
</comment>
<dbReference type="PANTHER" id="PTHR43335:SF4">
    <property type="entry name" value="ABC TRANSPORTER, ATP-BINDING PROTEIN"/>
    <property type="match status" value="1"/>
</dbReference>
<keyword evidence="2" id="KW-0813">Transport</keyword>
<gene>
    <name evidence="7" type="ORF">Col01nite_00850</name>
</gene>
<organism evidence="7 8">
    <name type="scientific">Cellulomonas oligotrophica</name>
    <dbReference type="NCBI Taxonomy" id="931536"/>
    <lineage>
        <taxon>Bacteria</taxon>
        <taxon>Bacillati</taxon>
        <taxon>Actinomycetota</taxon>
        <taxon>Actinomycetes</taxon>
        <taxon>Micrococcales</taxon>
        <taxon>Cellulomonadaceae</taxon>
        <taxon>Cellulomonas</taxon>
    </lineage>
</organism>
<dbReference type="EMBL" id="BONN01000001">
    <property type="protein sequence ID" value="GIG30926.1"/>
    <property type="molecule type" value="Genomic_DNA"/>
</dbReference>
<dbReference type="SUPFAM" id="SSF52540">
    <property type="entry name" value="P-loop containing nucleoside triphosphate hydrolases"/>
    <property type="match status" value="1"/>
</dbReference>
<dbReference type="InterPro" id="IPR003593">
    <property type="entry name" value="AAA+_ATPase"/>
</dbReference>
<dbReference type="CDD" id="cd03230">
    <property type="entry name" value="ABC_DR_subfamily_A"/>
    <property type="match status" value="1"/>
</dbReference>
<evidence type="ECO:0000313" key="7">
    <source>
        <dbReference type="EMBL" id="GIG30926.1"/>
    </source>
</evidence>
<evidence type="ECO:0000256" key="4">
    <source>
        <dbReference type="ARBA" id="ARBA00022840"/>
    </source>
</evidence>
<evidence type="ECO:0000256" key="1">
    <source>
        <dbReference type="ARBA" id="ARBA00005417"/>
    </source>
</evidence>
<reference evidence="7 8" key="1">
    <citation type="submission" date="2021-01" db="EMBL/GenBank/DDBJ databases">
        <title>Whole genome shotgun sequence of Cellulomonas oligotrophica NBRC 109435.</title>
        <authorList>
            <person name="Komaki H."/>
            <person name="Tamura T."/>
        </authorList>
    </citation>
    <scope>NUCLEOTIDE SEQUENCE [LARGE SCALE GENOMIC DNA]</scope>
    <source>
        <strain evidence="7 8">NBRC 109435</strain>
    </source>
</reference>
<sequence length="390" mass="39832">MIAMSGDDAPASTPPPDDASGGTTDPSTTDPTAPAPSAPAQSAPAPTAAPAAPAAATTAVLEPTPTSPGAVPGIEARGVRRAFGSVQALDGVDLVARAGAVTALVGPNGSGKTTLLLVLAGLLVPDSGHVRMAGADPVTDGASARARTGWMPDAFGTWDSLTAREVLTTFADAYRVPRAQVRGRVDELLATVHLTEYADRPAAVLSRGQKQRLGLARALVHDPQVLLLDEPASGLDPRSRVDLRVLLRRLADEGRTVLVSSHVLSELEEMADDAVFISRGRTVAGHEAVDAATARRTWHVRALSRTALTAWLDTIGAAWRPDDTLGHPGTGALAEGAPDAPGGVLIEVEGDAGAARLLADAVAAGVPVTALSPAGGALEQAYLALDEERR</sequence>
<keyword evidence="4 7" id="KW-0067">ATP-binding</keyword>
<evidence type="ECO:0000256" key="3">
    <source>
        <dbReference type="ARBA" id="ARBA00022741"/>
    </source>
</evidence>
<accession>A0ABQ4D5D2</accession>
<keyword evidence="3" id="KW-0547">Nucleotide-binding</keyword>
<feature type="region of interest" description="Disordered" evidence="5">
    <location>
        <begin position="1"/>
        <end position="73"/>
    </location>
</feature>
<name>A0ABQ4D5D2_9CELL</name>
<feature type="compositionally biased region" description="Low complexity" evidence="5">
    <location>
        <begin position="38"/>
        <end position="59"/>
    </location>
</feature>
<feature type="compositionally biased region" description="Low complexity" evidence="5">
    <location>
        <begin position="1"/>
        <end position="11"/>
    </location>
</feature>
<protein>
    <submittedName>
        <fullName evidence="7">Multidrug ABC transporter ATP-binding protein</fullName>
    </submittedName>
</protein>
<evidence type="ECO:0000313" key="8">
    <source>
        <dbReference type="Proteomes" id="UP000618382"/>
    </source>
</evidence>
<dbReference type="Gene3D" id="3.40.50.300">
    <property type="entry name" value="P-loop containing nucleotide triphosphate hydrolases"/>
    <property type="match status" value="1"/>
</dbReference>
<dbReference type="Proteomes" id="UP000618382">
    <property type="component" value="Unassembled WGS sequence"/>
</dbReference>
<dbReference type="PROSITE" id="PS50893">
    <property type="entry name" value="ABC_TRANSPORTER_2"/>
    <property type="match status" value="1"/>
</dbReference>
<dbReference type="PANTHER" id="PTHR43335">
    <property type="entry name" value="ABC TRANSPORTER, ATP-BINDING PROTEIN"/>
    <property type="match status" value="1"/>
</dbReference>
<dbReference type="Pfam" id="PF00005">
    <property type="entry name" value="ABC_tran"/>
    <property type="match status" value="1"/>
</dbReference>
<keyword evidence="8" id="KW-1185">Reference proteome</keyword>
<evidence type="ECO:0000256" key="5">
    <source>
        <dbReference type="SAM" id="MobiDB-lite"/>
    </source>
</evidence>
<dbReference type="InterPro" id="IPR003439">
    <property type="entry name" value="ABC_transporter-like_ATP-bd"/>
</dbReference>
<dbReference type="InterPro" id="IPR027417">
    <property type="entry name" value="P-loop_NTPase"/>
</dbReference>
<feature type="compositionally biased region" description="Low complexity" evidence="5">
    <location>
        <begin position="18"/>
        <end position="32"/>
    </location>
</feature>
<proteinExistence type="inferred from homology"/>
<evidence type="ECO:0000256" key="2">
    <source>
        <dbReference type="ARBA" id="ARBA00022448"/>
    </source>
</evidence>
<dbReference type="SMART" id="SM00382">
    <property type="entry name" value="AAA"/>
    <property type="match status" value="1"/>
</dbReference>
<dbReference type="GO" id="GO:0005524">
    <property type="term" value="F:ATP binding"/>
    <property type="evidence" value="ECO:0007669"/>
    <property type="project" value="UniProtKB-KW"/>
</dbReference>
<feature type="domain" description="ABC transporter" evidence="6">
    <location>
        <begin position="74"/>
        <end position="304"/>
    </location>
</feature>